<feature type="region of interest" description="Disordered" evidence="1">
    <location>
        <begin position="642"/>
        <end position="686"/>
    </location>
</feature>
<feature type="region of interest" description="Disordered" evidence="1">
    <location>
        <begin position="113"/>
        <end position="139"/>
    </location>
</feature>
<dbReference type="AlphaFoldDB" id="A0A120K0R9"/>
<dbReference type="GeneID" id="28721771"/>
<sequence length="699" mass="78675">MAPEGSYLPHVSFEDLSPSVVDEEVTKMRKQGYALDFSSPFIHVPPQFNPLYLSVPYMQSERDANEVSVAKHPVDLDIAYAPQVQQEVVEAYTHMLEGGLGIEATRRSLSYLGGSSRSNSSTRAPTHSHTAKLPPPPEVSILRNKDIDEHIDDFDITDIDVKIERQLDLITKSNTEKNSGFRAGYTTAGFNNIHEVEDRLMARRGKQTMETAPDGKLPTLRKKSYAEMTDEELKELEDSLAPRSKSFDLDLFDFSQQSSLYLGTDTKRDDLRQKVNLFPAPCMYRSRPSVPYRAVSCTKVHSAFHSYVSSHAKDGSEEMLRTVLCYISGRKHTWSAVDWYIHQVAMDGDHLVIATWLPEYNEGASKLPEAPKSRRSSTTQGKFRPTGLSPICSNSIPESAQVEHNDGMAFSAFELDEYAKERCKSLLDYYAQKCKHRILKITVEFIKENSKKKSMAQVVEVYKPHLQLISTVSININTKLCNGKVKLPNYIVKHLPIPTMVVPNEFLRLEDIGVAKKSSPIVSQGVQLDRLNEIITATSRNPFAFEPGRDNHGQSQSYENSDSESITAYFPKSDEWHPKREQFDLLGYIPPSPTFASFCQDSSGGSSRSSRRSSRVAFTRPNIYKVKSLITESELSNYTLKQNKASQQAQPIRSRKLKPSHSISIPTRPDIVSLGSSNSEEKRTKKGRIGGFFKKFGFS</sequence>
<gene>
    <name evidence="2" type="ORF">AW171_hschr2138</name>
</gene>
<dbReference type="OrthoDB" id="4068467at2759"/>
<keyword evidence="3" id="KW-1185">Reference proteome</keyword>
<feature type="region of interest" description="Disordered" evidence="1">
    <location>
        <begin position="366"/>
        <end position="387"/>
    </location>
</feature>
<feature type="compositionally biased region" description="Polar residues" evidence="1">
    <location>
        <begin position="642"/>
        <end position="651"/>
    </location>
</feature>
<evidence type="ECO:0000313" key="3">
    <source>
        <dbReference type="Proteomes" id="UP000243052"/>
    </source>
</evidence>
<evidence type="ECO:0000313" key="2">
    <source>
        <dbReference type="EMBL" id="AMD18629.1"/>
    </source>
</evidence>
<reference evidence="2 3" key="1">
    <citation type="submission" date="2016-01" db="EMBL/GenBank/DDBJ databases">
        <title>Genome sequence of the yeast Holleya sinecauda.</title>
        <authorList>
            <person name="Dietrich F.S."/>
        </authorList>
    </citation>
    <scope>NUCLEOTIDE SEQUENCE [LARGE SCALE GENOMIC DNA]</scope>
    <source>
        <strain evidence="2 3">ATCC 58844</strain>
    </source>
</reference>
<dbReference type="EMBL" id="CP014242">
    <property type="protein sequence ID" value="AMD18629.1"/>
    <property type="molecule type" value="Genomic_DNA"/>
</dbReference>
<name>A0A120K0R9_9SACH</name>
<proteinExistence type="predicted"/>
<feature type="compositionally biased region" description="Low complexity" evidence="1">
    <location>
        <begin position="113"/>
        <end position="123"/>
    </location>
</feature>
<dbReference type="Gene3D" id="3.40.50.620">
    <property type="entry name" value="HUPs"/>
    <property type="match status" value="1"/>
</dbReference>
<feature type="compositionally biased region" description="Polar residues" evidence="1">
    <location>
        <begin position="553"/>
        <end position="564"/>
    </location>
</feature>
<accession>A0A120K0R9</accession>
<evidence type="ECO:0000256" key="1">
    <source>
        <dbReference type="SAM" id="MobiDB-lite"/>
    </source>
</evidence>
<protein>
    <submittedName>
        <fullName evidence="2">HBL273Wp</fullName>
    </submittedName>
</protein>
<dbReference type="InterPro" id="IPR014729">
    <property type="entry name" value="Rossmann-like_a/b/a_fold"/>
</dbReference>
<organism evidence="2 3">
    <name type="scientific">Eremothecium sinecaudum</name>
    <dbReference type="NCBI Taxonomy" id="45286"/>
    <lineage>
        <taxon>Eukaryota</taxon>
        <taxon>Fungi</taxon>
        <taxon>Dikarya</taxon>
        <taxon>Ascomycota</taxon>
        <taxon>Saccharomycotina</taxon>
        <taxon>Saccharomycetes</taxon>
        <taxon>Saccharomycetales</taxon>
        <taxon>Saccharomycetaceae</taxon>
        <taxon>Eremothecium</taxon>
    </lineage>
</organism>
<dbReference type="Proteomes" id="UP000243052">
    <property type="component" value="Chromosome ii"/>
</dbReference>
<dbReference type="RefSeq" id="XP_017985625.1">
    <property type="nucleotide sequence ID" value="XM_018130279.1"/>
</dbReference>
<feature type="region of interest" description="Disordered" evidence="1">
    <location>
        <begin position="542"/>
        <end position="564"/>
    </location>
</feature>